<dbReference type="STRING" id="52586.A0A0B1PBM4"/>
<evidence type="ECO:0000313" key="1">
    <source>
        <dbReference type="EMBL" id="KHJ34316.1"/>
    </source>
</evidence>
<dbReference type="OMA" id="LMIDMIC"/>
<accession>A0A0B1PBM4</accession>
<comment type="caution">
    <text evidence="1">The sequence shown here is derived from an EMBL/GenBank/DDBJ whole genome shotgun (WGS) entry which is preliminary data.</text>
</comment>
<protein>
    <submittedName>
        <fullName evidence="1">Uncharacterized protein</fullName>
    </submittedName>
</protein>
<keyword evidence="2" id="KW-1185">Reference proteome</keyword>
<dbReference type="Proteomes" id="UP000030854">
    <property type="component" value="Unassembled WGS sequence"/>
</dbReference>
<dbReference type="HOGENOM" id="CLU_002055_1_1_1"/>
<name>A0A0B1PBM4_UNCNE</name>
<reference evidence="1 2" key="1">
    <citation type="journal article" date="2014" name="BMC Genomics">
        <title>Adaptive genomic structural variation in the grape powdery mildew pathogen, Erysiphe necator.</title>
        <authorList>
            <person name="Jones L."/>
            <person name="Riaz S."/>
            <person name="Morales-Cruz A."/>
            <person name="Amrine K.C."/>
            <person name="McGuire B."/>
            <person name="Gubler W.D."/>
            <person name="Walker M.A."/>
            <person name="Cantu D."/>
        </authorList>
    </citation>
    <scope>NUCLEOTIDE SEQUENCE [LARGE SCALE GENOMIC DNA]</scope>
    <source>
        <strain evidence="2">c</strain>
    </source>
</reference>
<organism evidence="1 2">
    <name type="scientific">Uncinula necator</name>
    <name type="common">Grape powdery mildew</name>
    <dbReference type="NCBI Taxonomy" id="52586"/>
    <lineage>
        <taxon>Eukaryota</taxon>
        <taxon>Fungi</taxon>
        <taxon>Dikarya</taxon>
        <taxon>Ascomycota</taxon>
        <taxon>Pezizomycotina</taxon>
        <taxon>Leotiomycetes</taxon>
        <taxon>Erysiphales</taxon>
        <taxon>Erysiphaceae</taxon>
        <taxon>Erysiphe</taxon>
    </lineage>
</organism>
<proteinExistence type="predicted"/>
<dbReference type="AlphaFoldDB" id="A0A0B1PBM4"/>
<sequence>MQSSTYDPCLLITEGDILGLVGMQTDDTLILGDELFSELEERKLQFTAKPKQKLTRDKPLIFNGCILTLNDDFSIHMTQKNQGKKIDLVEDTDSKVYVQQRARGAYIASICQPEACYDLSVAAQTKNPSKDDLSKLNKRLQWQKNDLDRGLNNVVLNLRHAKLFIFVDASFANNEDLSSQIGYIIVIANETNQEDHKFAITEIYGMVGGVDMGYAIATTINLIFSQLDLPEIPIIVCTDSYSLYECIVKLGTTKEKRLMIDIMALRQSYERRELYEIRWINGADNPGDAMTKANPNKALETLIDTNSLDIRIEGWVKRE</sequence>
<evidence type="ECO:0000313" key="2">
    <source>
        <dbReference type="Proteomes" id="UP000030854"/>
    </source>
</evidence>
<dbReference type="EMBL" id="JNVN01000944">
    <property type="protein sequence ID" value="KHJ34316.1"/>
    <property type="molecule type" value="Genomic_DNA"/>
</dbReference>
<gene>
    <name evidence="1" type="ORF">EV44_g4291</name>
</gene>